<protein>
    <submittedName>
        <fullName evidence="2">Uncharacterized protein</fullName>
    </submittedName>
</protein>
<dbReference type="Proteomes" id="UP000717696">
    <property type="component" value="Unassembled WGS sequence"/>
</dbReference>
<feature type="compositionally biased region" description="Acidic residues" evidence="1">
    <location>
        <begin position="328"/>
        <end position="346"/>
    </location>
</feature>
<evidence type="ECO:0000313" key="3">
    <source>
        <dbReference type="Proteomes" id="UP000717696"/>
    </source>
</evidence>
<dbReference type="AlphaFoldDB" id="A0A9P9ILR7"/>
<name>A0A9P9ILR7_9HYPO</name>
<sequence>MAEVGQSVCMICGVSLSESSPPYKPQEQDPPGWSPYKWRESHAVITGPTWSWEEKGPKSMTVPDELVSVFRARVYNRGQSVSPSGLPIGMQLENLPEQHENHDPADGKRWYLPIHSACETMAGRAMQAPQSRIRSIGDLWMTLDRRCVKTAWDETVLTPYLPKLPDSQRGEPIKLGLRRYYIPSNAIYAEWPESTDPAEQWWYCDLLNIPNLTSALMSNLERLEPPAAGSDQFTNRFKNLPREIEDAIAVHLSENGSSLECTHLIPQSFWKEAFLQIPFLWDVKMGFIEDKEEEAASGGFEWNWEKLTRQVLAEVPPAYAREEKEYWSDDDDEGGVEEDDWDEEEPTPWNYSQVGLVVPPGFINRRRIWQILVDMYPNDVGMVHSLD</sequence>
<accession>A0A9P9ILR7</accession>
<dbReference type="EMBL" id="JAGMUU010000024">
    <property type="protein sequence ID" value="KAH7125071.1"/>
    <property type="molecule type" value="Genomic_DNA"/>
</dbReference>
<proteinExistence type="predicted"/>
<evidence type="ECO:0000256" key="1">
    <source>
        <dbReference type="SAM" id="MobiDB-lite"/>
    </source>
</evidence>
<evidence type="ECO:0000313" key="2">
    <source>
        <dbReference type="EMBL" id="KAH7125071.1"/>
    </source>
</evidence>
<keyword evidence="3" id="KW-1185">Reference proteome</keyword>
<feature type="region of interest" description="Disordered" evidence="1">
    <location>
        <begin position="322"/>
        <end position="348"/>
    </location>
</feature>
<gene>
    <name evidence="2" type="ORF">B0J13DRAFT_599002</name>
</gene>
<reference evidence="2" key="1">
    <citation type="journal article" date="2021" name="Nat. Commun.">
        <title>Genetic determinants of endophytism in the Arabidopsis root mycobiome.</title>
        <authorList>
            <person name="Mesny F."/>
            <person name="Miyauchi S."/>
            <person name="Thiergart T."/>
            <person name="Pickel B."/>
            <person name="Atanasova L."/>
            <person name="Karlsson M."/>
            <person name="Huettel B."/>
            <person name="Barry K.W."/>
            <person name="Haridas S."/>
            <person name="Chen C."/>
            <person name="Bauer D."/>
            <person name="Andreopoulos W."/>
            <person name="Pangilinan J."/>
            <person name="LaButti K."/>
            <person name="Riley R."/>
            <person name="Lipzen A."/>
            <person name="Clum A."/>
            <person name="Drula E."/>
            <person name="Henrissat B."/>
            <person name="Kohler A."/>
            <person name="Grigoriev I.V."/>
            <person name="Martin F.M."/>
            <person name="Hacquard S."/>
        </authorList>
    </citation>
    <scope>NUCLEOTIDE SEQUENCE</scope>
    <source>
        <strain evidence="2">MPI-CAGE-AT-0021</strain>
    </source>
</reference>
<dbReference type="OrthoDB" id="3932329at2759"/>
<organism evidence="2 3">
    <name type="scientific">Dactylonectria estremocensis</name>
    <dbReference type="NCBI Taxonomy" id="1079267"/>
    <lineage>
        <taxon>Eukaryota</taxon>
        <taxon>Fungi</taxon>
        <taxon>Dikarya</taxon>
        <taxon>Ascomycota</taxon>
        <taxon>Pezizomycotina</taxon>
        <taxon>Sordariomycetes</taxon>
        <taxon>Hypocreomycetidae</taxon>
        <taxon>Hypocreales</taxon>
        <taxon>Nectriaceae</taxon>
        <taxon>Dactylonectria</taxon>
    </lineage>
</organism>
<comment type="caution">
    <text evidence="2">The sequence shown here is derived from an EMBL/GenBank/DDBJ whole genome shotgun (WGS) entry which is preliminary data.</text>
</comment>